<evidence type="ECO:0008006" key="4">
    <source>
        <dbReference type="Google" id="ProtNLM"/>
    </source>
</evidence>
<evidence type="ECO:0000256" key="1">
    <source>
        <dbReference type="SAM" id="Phobius"/>
    </source>
</evidence>
<keyword evidence="1" id="KW-0812">Transmembrane</keyword>
<dbReference type="EMBL" id="JRES01000032">
    <property type="protein sequence ID" value="KNC34723.1"/>
    <property type="molecule type" value="Genomic_DNA"/>
</dbReference>
<dbReference type="AlphaFoldDB" id="A0A0L0CQU3"/>
<dbReference type="STRING" id="7375.A0A0L0CQU3"/>
<accession>A0A0L0CQU3</accession>
<sequence length="77" mass="8407">MCKCLAGNVACCCLNCAVGVLMSIISAFLVIIIIVGIVVYFVYYHDGDHSDDVQNSVDKFKNVLSDNFDKASKILND</sequence>
<feature type="transmembrane region" description="Helical" evidence="1">
    <location>
        <begin position="12"/>
        <end position="43"/>
    </location>
</feature>
<evidence type="ECO:0000313" key="2">
    <source>
        <dbReference type="EMBL" id="KNC34723.1"/>
    </source>
</evidence>
<evidence type="ECO:0000313" key="3">
    <source>
        <dbReference type="Proteomes" id="UP000037069"/>
    </source>
</evidence>
<name>A0A0L0CQU3_LUCCU</name>
<protein>
    <recommendedName>
        <fullName evidence="4">Protein midgut expression 1</fullName>
    </recommendedName>
</protein>
<gene>
    <name evidence="2" type="ORF">FF38_01982</name>
</gene>
<comment type="caution">
    <text evidence="2">The sequence shown here is derived from an EMBL/GenBank/DDBJ whole genome shotgun (WGS) entry which is preliminary data.</text>
</comment>
<dbReference type="OrthoDB" id="8005303at2759"/>
<organism evidence="2 3">
    <name type="scientific">Lucilia cuprina</name>
    <name type="common">Green bottle fly</name>
    <name type="synonym">Australian sheep blowfly</name>
    <dbReference type="NCBI Taxonomy" id="7375"/>
    <lineage>
        <taxon>Eukaryota</taxon>
        <taxon>Metazoa</taxon>
        <taxon>Ecdysozoa</taxon>
        <taxon>Arthropoda</taxon>
        <taxon>Hexapoda</taxon>
        <taxon>Insecta</taxon>
        <taxon>Pterygota</taxon>
        <taxon>Neoptera</taxon>
        <taxon>Endopterygota</taxon>
        <taxon>Diptera</taxon>
        <taxon>Brachycera</taxon>
        <taxon>Muscomorpha</taxon>
        <taxon>Oestroidea</taxon>
        <taxon>Calliphoridae</taxon>
        <taxon>Luciliinae</taxon>
        <taxon>Lucilia</taxon>
    </lineage>
</organism>
<keyword evidence="1" id="KW-0472">Membrane</keyword>
<keyword evidence="1" id="KW-1133">Transmembrane helix</keyword>
<dbReference type="Proteomes" id="UP000037069">
    <property type="component" value="Unassembled WGS sequence"/>
</dbReference>
<keyword evidence="3" id="KW-1185">Reference proteome</keyword>
<proteinExistence type="predicted"/>
<reference evidence="2 3" key="1">
    <citation type="journal article" date="2015" name="Nat. Commun.">
        <title>Lucilia cuprina genome unlocks parasitic fly biology to underpin future interventions.</title>
        <authorList>
            <person name="Anstead C.A."/>
            <person name="Korhonen P.K."/>
            <person name="Young N.D."/>
            <person name="Hall R.S."/>
            <person name="Jex A.R."/>
            <person name="Murali S.C."/>
            <person name="Hughes D.S."/>
            <person name="Lee S.F."/>
            <person name="Perry T."/>
            <person name="Stroehlein A.J."/>
            <person name="Ansell B.R."/>
            <person name="Breugelmans B."/>
            <person name="Hofmann A."/>
            <person name="Qu J."/>
            <person name="Dugan S."/>
            <person name="Lee S.L."/>
            <person name="Chao H."/>
            <person name="Dinh H."/>
            <person name="Han Y."/>
            <person name="Doddapaneni H.V."/>
            <person name="Worley K.C."/>
            <person name="Muzny D.M."/>
            <person name="Ioannidis P."/>
            <person name="Waterhouse R.M."/>
            <person name="Zdobnov E.M."/>
            <person name="James P.J."/>
            <person name="Bagnall N.H."/>
            <person name="Kotze A.C."/>
            <person name="Gibbs R.A."/>
            <person name="Richards S."/>
            <person name="Batterham P."/>
            <person name="Gasser R.B."/>
        </authorList>
    </citation>
    <scope>NUCLEOTIDE SEQUENCE [LARGE SCALE GENOMIC DNA]</scope>
    <source>
        <strain evidence="2 3">LS</strain>
        <tissue evidence="2">Full body</tissue>
    </source>
</reference>
<dbReference type="OMA" id="TDNFQSG"/>